<dbReference type="Proteomes" id="UP000294814">
    <property type="component" value="Unassembled WGS sequence"/>
</dbReference>
<dbReference type="OrthoDB" id="1367393at2"/>
<name>A0A4R5FD24_9FLAO</name>
<gene>
    <name evidence="1" type="ORF">E0I26_02785</name>
</gene>
<protein>
    <submittedName>
        <fullName evidence="1">Uncharacterized protein</fullName>
    </submittedName>
</protein>
<accession>A0A4R5FD24</accession>
<sequence>MENYKSITREDFMKFFRDDEKLNELTPDDRIEIFRTILLGCSDFSNQLFDEILSDYCVDNLEVIEINKNGKH</sequence>
<dbReference type="AlphaFoldDB" id="A0A4R5FD24"/>
<dbReference type="RefSeq" id="WP_131914966.1">
    <property type="nucleotide sequence ID" value="NZ_SMLG01000001.1"/>
</dbReference>
<evidence type="ECO:0000313" key="1">
    <source>
        <dbReference type="EMBL" id="TDE47031.1"/>
    </source>
</evidence>
<dbReference type="EMBL" id="SMLG01000001">
    <property type="protein sequence ID" value="TDE47031.1"/>
    <property type="molecule type" value="Genomic_DNA"/>
</dbReference>
<keyword evidence="2" id="KW-1185">Reference proteome</keyword>
<proteinExistence type="predicted"/>
<reference evidence="1 2" key="1">
    <citation type="submission" date="2019-03" db="EMBL/GenBank/DDBJ databases">
        <title>Novel species of Flavobacterium.</title>
        <authorList>
            <person name="Liu Q."/>
            <person name="Xin Y.-H."/>
        </authorList>
    </citation>
    <scope>NUCLEOTIDE SEQUENCE [LARGE SCALE GENOMIC DNA]</scope>
    <source>
        <strain evidence="1 2">LB3P52</strain>
    </source>
</reference>
<comment type="caution">
    <text evidence="1">The sequence shown here is derived from an EMBL/GenBank/DDBJ whole genome shotgun (WGS) entry which is preliminary data.</text>
</comment>
<evidence type="ECO:0000313" key="2">
    <source>
        <dbReference type="Proteomes" id="UP000294814"/>
    </source>
</evidence>
<organism evidence="1 2">
    <name type="scientific">Flavobacterium rhamnosiphilum</name>
    <dbReference type="NCBI Taxonomy" id="2541724"/>
    <lineage>
        <taxon>Bacteria</taxon>
        <taxon>Pseudomonadati</taxon>
        <taxon>Bacteroidota</taxon>
        <taxon>Flavobacteriia</taxon>
        <taxon>Flavobacteriales</taxon>
        <taxon>Flavobacteriaceae</taxon>
        <taxon>Flavobacterium</taxon>
    </lineage>
</organism>